<evidence type="ECO:0000313" key="3">
    <source>
        <dbReference type="EMBL" id="RVX47070.1"/>
    </source>
</evidence>
<evidence type="ECO:0000256" key="2">
    <source>
        <dbReference type="SAM" id="Phobius"/>
    </source>
</evidence>
<proteinExistence type="predicted"/>
<keyword evidence="2" id="KW-0472">Membrane</keyword>
<sequence length="228" mass="23570">MIPQGRDRGRGWRAAAAAVAFALTGLVIYTLFSSGFGRTARPAAEAPPPLAVATPEARLDGNPAEAARPASAGPTPASSDKGPSAAAAGAPTRVSDPRATTLAVISDDFWLTYLPAGLERSGGGVIEPEPGVDGGWARFGTADRFVEVQVEHGIVAADWQSYRSRVTLLDARDTTVRGRPAAVGRHPSGGRVIVWLERVGTGAWIRVSESLRGELVAVAASVKAPVGD</sequence>
<keyword evidence="2" id="KW-1133">Transmembrane helix</keyword>
<feature type="region of interest" description="Disordered" evidence="1">
    <location>
        <begin position="40"/>
        <end position="93"/>
    </location>
</feature>
<gene>
    <name evidence="3" type="ORF">EDD27_9991</name>
</gene>
<accession>A0A438MMZ1</accession>
<dbReference type="Proteomes" id="UP000284824">
    <property type="component" value="Unassembled WGS sequence"/>
</dbReference>
<evidence type="ECO:0000256" key="1">
    <source>
        <dbReference type="SAM" id="MobiDB-lite"/>
    </source>
</evidence>
<comment type="caution">
    <text evidence="3">The sequence shown here is derived from an EMBL/GenBank/DDBJ whole genome shotgun (WGS) entry which is preliminary data.</text>
</comment>
<dbReference type="AlphaFoldDB" id="A0A438MMZ1"/>
<organism evidence="3 4">
    <name type="scientific">Nonomuraea polychroma</name>
    <dbReference type="NCBI Taxonomy" id="46176"/>
    <lineage>
        <taxon>Bacteria</taxon>
        <taxon>Bacillati</taxon>
        <taxon>Actinomycetota</taxon>
        <taxon>Actinomycetes</taxon>
        <taxon>Streptosporangiales</taxon>
        <taxon>Streptosporangiaceae</taxon>
        <taxon>Nonomuraea</taxon>
    </lineage>
</organism>
<reference evidence="3 4" key="1">
    <citation type="submission" date="2019-01" db="EMBL/GenBank/DDBJ databases">
        <title>Sequencing the genomes of 1000 actinobacteria strains.</title>
        <authorList>
            <person name="Klenk H.-P."/>
        </authorList>
    </citation>
    <scope>NUCLEOTIDE SEQUENCE [LARGE SCALE GENOMIC DNA]</scope>
    <source>
        <strain evidence="3 4">DSM 43925</strain>
    </source>
</reference>
<feature type="transmembrane region" description="Helical" evidence="2">
    <location>
        <begin position="12"/>
        <end position="32"/>
    </location>
</feature>
<evidence type="ECO:0000313" key="4">
    <source>
        <dbReference type="Proteomes" id="UP000284824"/>
    </source>
</evidence>
<dbReference type="OrthoDB" id="3469901at2"/>
<name>A0A438MMZ1_9ACTN</name>
<keyword evidence="2" id="KW-0812">Transmembrane</keyword>
<protein>
    <submittedName>
        <fullName evidence="3">Uncharacterized protein</fullName>
    </submittedName>
</protein>
<keyword evidence="4" id="KW-1185">Reference proteome</keyword>
<dbReference type="EMBL" id="SAUN01000001">
    <property type="protein sequence ID" value="RVX47070.1"/>
    <property type="molecule type" value="Genomic_DNA"/>
</dbReference>
<dbReference type="RefSeq" id="WP_127939569.1">
    <property type="nucleotide sequence ID" value="NZ_SAUN01000001.1"/>
</dbReference>